<protein>
    <submittedName>
        <fullName evidence="1">Uncharacterized protein</fullName>
    </submittedName>
</protein>
<evidence type="ECO:0000313" key="2">
    <source>
        <dbReference type="Proteomes" id="UP000799779"/>
    </source>
</evidence>
<evidence type="ECO:0000313" key="1">
    <source>
        <dbReference type="EMBL" id="KAF1994108.1"/>
    </source>
</evidence>
<accession>A0A6A5VZH5</accession>
<dbReference type="AlphaFoldDB" id="A0A6A5VZH5"/>
<gene>
    <name evidence="1" type="ORF">P154DRAFT_448437</name>
</gene>
<dbReference type="EMBL" id="ML977671">
    <property type="protein sequence ID" value="KAF1994108.1"/>
    <property type="molecule type" value="Genomic_DNA"/>
</dbReference>
<sequence length="64" mass="7344">GKGFRVSVPFFYKLNFNALVKLLKKCIERIGGKAINSRTIYREYLLGKVSNNLYSTVTRERGKS</sequence>
<keyword evidence="2" id="KW-1185">Reference proteome</keyword>
<dbReference type="OrthoDB" id="288590at2759"/>
<name>A0A6A5VZH5_9PLEO</name>
<feature type="non-terminal residue" evidence="1">
    <location>
        <position position="1"/>
    </location>
</feature>
<reference evidence="1" key="1">
    <citation type="journal article" date="2020" name="Stud. Mycol.">
        <title>101 Dothideomycetes genomes: a test case for predicting lifestyles and emergence of pathogens.</title>
        <authorList>
            <person name="Haridas S."/>
            <person name="Albert R."/>
            <person name="Binder M."/>
            <person name="Bloem J."/>
            <person name="Labutti K."/>
            <person name="Salamov A."/>
            <person name="Andreopoulos B."/>
            <person name="Baker S."/>
            <person name="Barry K."/>
            <person name="Bills G."/>
            <person name="Bluhm B."/>
            <person name="Cannon C."/>
            <person name="Castanera R."/>
            <person name="Culley D."/>
            <person name="Daum C."/>
            <person name="Ezra D."/>
            <person name="Gonzalez J."/>
            <person name="Henrissat B."/>
            <person name="Kuo A."/>
            <person name="Liang C."/>
            <person name="Lipzen A."/>
            <person name="Lutzoni F."/>
            <person name="Magnuson J."/>
            <person name="Mondo S."/>
            <person name="Nolan M."/>
            <person name="Ohm R."/>
            <person name="Pangilinan J."/>
            <person name="Park H.-J."/>
            <person name="Ramirez L."/>
            <person name="Alfaro M."/>
            <person name="Sun H."/>
            <person name="Tritt A."/>
            <person name="Yoshinaga Y."/>
            <person name="Zwiers L.-H."/>
            <person name="Turgeon B."/>
            <person name="Goodwin S."/>
            <person name="Spatafora J."/>
            <person name="Crous P."/>
            <person name="Grigoriev I."/>
        </authorList>
    </citation>
    <scope>NUCLEOTIDE SEQUENCE</scope>
    <source>
        <strain evidence="1">CBS 123094</strain>
    </source>
</reference>
<dbReference type="Proteomes" id="UP000799779">
    <property type="component" value="Unassembled WGS sequence"/>
</dbReference>
<proteinExistence type="predicted"/>
<organism evidence="1 2">
    <name type="scientific">Amniculicola lignicola CBS 123094</name>
    <dbReference type="NCBI Taxonomy" id="1392246"/>
    <lineage>
        <taxon>Eukaryota</taxon>
        <taxon>Fungi</taxon>
        <taxon>Dikarya</taxon>
        <taxon>Ascomycota</taxon>
        <taxon>Pezizomycotina</taxon>
        <taxon>Dothideomycetes</taxon>
        <taxon>Pleosporomycetidae</taxon>
        <taxon>Pleosporales</taxon>
        <taxon>Amniculicolaceae</taxon>
        <taxon>Amniculicola</taxon>
    </lineage>
</organism>